<dbReference type="AlphaFoldDB" id="A0A430K8U8"/>
<dbReference type="PANTHER" id="PTHR40980:SF4">
    <property type="entry name" value="TONB-DEPENDENT RECEPTOR-LIKE BETA-BARREL DOMAIN-CONTAINING PROTEIN"/>
    <property type="match status" value="1"/>
</dbReference>
<dbReference type="InterPro" id="IPR036942">
    <property type="entry name" value="Beta-barrel_TonB_sf"/>
</dbReference>
<comment type="caution">
    <text evidence="6">The sequence shown here is derived from an EMBL/GenBank/DDBJ whole genome shotgun (WGS) entry which is preliminary data.</text>
</comment>
<evidence type="ECO:0000256" key="1">
    <source>
        <dbReference type="ARBA" id="ARBA00004442"/>
    </source>
</evidence>
<dbReference type="OrthoDB" id="8764943at2"/>
<dbReference type="Pfam" id="PF07715">
    <property type="entry name" value="Plug"/>
    <property type="match status" value="1"/>
</dbReference>
<dbReference type="SUPFAM" id="SSF49464">
    <property type="entry name" value="Carboxypeptidase regulatory domain-like"/>
    <property type="match status" value="1"/>
</dbReference>
<dbReference type="EMBL" id="RQPJ01000001">
    <property type="protein sequence ID" value="RTE55484.1"/>
    <property type="molecule type" value="Genomic_DNA"/>
</dbReference>
<reference evidence="6 7" key="1">
    <citation type="submission" date="2018-11" db="EMBL/GenBank/DDBJ databases">
        <title>Arenibacter aquaticus sp.nov., a marine bacterium isolated from surface seawater in the South China Sea.</title>
        <authorList>
            <person name="Guo J."/>
            <person name="Sun J."/>
        </authorList>
    </citation>
    <scope>NUCLEOTIDE SEQUENCE [LARGE SCALE GENOMIC DNA]</scope>
    <source>
        <strain evidence="6 7">GUO666</strain>
    </source>
</reference>
<protein>
    <submittedName>
        <fullName evidence="6">TonB-dependent receptor</fullName>
    </submittedName>
</protein>
<keyword evidence="2" id="KW-0472">Membrane</keyword>
<evidence type="ECO:0000259" key="4">
    <source>
        <dbReference type="Pfam" id="PF07715"/>
    </source>
</evidence>
<keyword evidence="7" id="KW-1185">Reference proteome</keyword>
<evidence type="ECO:0000256" key="3">
    <source>
        <dbReference type="ARBA" id="ARBA00023237"/>
    </source>
</evidence>
<dbReference type="RefSeq" id="WP_126160786.1">
    <property type="nucleotide sequence ID" value="NZ_RQPJ01000001.1"/>
</dbReference>
<dbReference type="Gene3D" id="2.170.130.10">
    <property type="entry name" value="TonB-dependent receptor, plug domain"/>
    <property type="match status" value="1"/>
</dbReference>
<dbReference type="InterPro" id="IPR012910">
    <property type="entry name" value="Plug_dom"/>
</dbReference>
<gene>
    <name evidence="6" type="ORF">EHW67_02660</name>
</gene>
<dbReference type="PANTHER" id="PTHR40980">
    <property type="entry name" value="PLUG DOMAIN-CONTAINING PROTEIN"/>
    <property type="match status" value="1"/>
</dbReference>
<dbReference type="SUPFAM" id="SSF56935">
    <property type="entry name" value="Porins"/>
    <property type="match status" value="1"/>
</dbReference>
<accession>A0A430K8U8</accession>
<feature type="domain" description="Outer membrane protein beta-barrel" evidence="5">
    <location>
        <begin position="376"/>
        <end position="773"/>
    </location>
</feature>
<dbReference type="Pfam" id="PF13715">
    <property type="entry name" value="CarbopepD_reg_2"/>
    <property type="match status" value="1"/>
</dbReference>
<evidence type="ECO:0000259" key="5">
    <source>
        <dbReference type="Pfam" id="PF14905"/>
    </source>
</evidence>
<keyword evidence="6" id="KW-0675">Receptor</keyword>
<feature type="domain" description="TonB-dependent receptor plug" evidence="4">
    <location>
        <begin position="143"/>
        <end position="218"/>
    </location>
</feature>
<dbReference type="Pfam" id="PF14905">
    <property type="entry name" value="OMP_b-brl_3"/>
    <property type="match status" value="1"/>
</dbReference>
<dbReference type="GO" id="GO:0009279">
    <property type="term" value="C:cell outer membrane"/>
    <property type="evidence" value="ECO:0007669"/>
    <property type="project" value="UniProtKB-SubCell"/>
</dbReference>
<evidence type="ECO:0000256" key="2">
    <source>
        <dbReference type="ARBA" id="ARBA00023136"/>
    </source>
</evidence>
<evidence type="ECO:0000313" key="7">
    <source>
        <dbReference type="Proteomes" id="UP000267585"/>
    </source>
</evidence>
<comment type="subcellular location">
    <subcellularLocation>
        <location evidence="1">Cell outer membrane</location>
    </subcellularLocation>
</comment>
<evidence type="ECO:0000313" key="6">
    <source>
        <dbReference type="EMBL" id="RTE55484.1"/>
    </source>
</evidence>
<dbReference type="InterPro" id="IPR037066">
    <property type="entry name" value="Plug_dom_sf"/>
</dbReference>
<dbReference type="InterPro" id="IPR041700">
    <property type="entry name" value="OMP_b-brl_3"/>
</dbReference>
<keyword evidence="3" id="KW-0998">Cell outer membrane</keyword>
<dbReference type="Gene3D" id="2.40.170.20">
    <property type="entry name" value="TonB-dependent receptor, beta-barrel domain"/>
    <property type="match status" value="1"/>
</dbReference>
<name>A0A430K8U8_9FLAO</name>
<dbReference type="InterPro" id="IPR008969">
    <property type="entry name" value="CarboxyPept-like_regulatory"/>
</dbReference>
<sequence>MNVKSTLLLLILVFPIFSSSQDVTITGKVVDSNNAPLEFVNALLLKADSTFIIGAVTDINGVFILSSSQISATHLKLQSLGYKEVVRPIGTATSTIDLGIITLKNNELVLDEVVITAEKPLIERRTDMLVVNVSNSILATGSNGLEILERSPGLFIEANGISLRGRTGVNVQINGMQQRLSASDLNNYLQSIPSTQIERIEIINNPSAAFDAEGSAGVVNIVLKRNGNLGTNGSANTTYGQGVYHRTSEGLSLNYRDSKTSLYLGLNHNFDQRYNRLFTMRRFSENGNVKQTYDQDSKSKTPTHAYLANIGMDFSIGERSKIGADLTTNWSKADQDANGNSVIFDDKNIQTGSFMTATDSKDNRVNFAVNAHYKTNLKDDKGNFILNTDYATYNTDAVQKFITNSTENETSEILTGKIDGSLDLLVLKVDLNLMKNKIGDLSFGLKSSFVTNKNDLDYFDVVAGSTTPNEIYSNQFEYQENINATYINWKLSKDQWTYQLGLRTELTNIEGKQIDADINFKRDYIQLFPNIFLEYKPSEKNTFGFNASRRVNRPNYNQLSPFRTFVDITTSRVGNPELIPEIASNIELIYNYDNWLDFSLSFSNTSDRIIPVLIQDDENQSTSVQLVNIDDYNYVGLNTSITLKPLKSITSRWDLEFFYNEFFGDVSGFNLSEKGSAFRIRSYNTYKFGNDWSTELNGFYQPLYNFGITSFYSRWKIDFGVQKSIFNGNGKVKFAITDIFWKYYPRGFTDFGNINEDFSSVRDSRIATLSFSYNFGNSKVRVNKNKGGAVEEKSRT</sequence>
<organism evidence="6 7">
    <name type="scientific">Arenibacter aquaticus</name>
    <dbReference type="NCBI Taxonomy" id="2489054"/>
    <lineage>
        <taxon>Bacteria</taxon>
        <taxon>Pseudomonadati</taxon>
        <taxon>Bacteroidota</taxon>
        <taxon>Flavobacteriia</taxon>
        <taxon>Flavobacteriales</taxon>
        <taxon>Flavobacteriaceae</taxon>
        <taxon>Arenibacter</taxon>
    </lineage>
</organism>
<dbReference type="Proteomes" id="UP000267585">
    <property type="component" value="Unassembled WGS sequence"/>
</dbReference>
<proteinExistence type="predicted"/>